<sequence length="188" mass="22017">MVNKPVVIVDVDNTLFDYAAELHKELCKVCKDIPTPENWNDWNFYTKYMSKKQFFEAVGRAHERQMDFKPFEDAKEFLVCLSKSYRVCVASHRENRFLDVTKNWLDKYELYYDEVCVLPDKSKLFNKMVKLVVDDSPHIIQEAEKNSIRVCAISYPWNRVMSGNGCIMGNSLSEVYSKLESLDEKEGN</sequence>
<dbReference type="InterPro" id="IPR036412">
    <property type="entry name" value="HAD-like_sf"/>
</dbReference>
<dbReference type="InterPro" id="IPR023214">
    <property type="entry name" value="HAD_sf"/>
</dbReference>
<organism evidence="2 3">
    <name type="scientific">Candidatus Methanofastidiosum methylothiophilum</name>
    <dbReference type="NCBI Taxonomy" id="1705564"/>
    <lineage>
        <taxon>Archaea</taxon>
        <taxon>Methanobacteriati</taxon>
        <taxon>Methanobacteriota</taxon>
        <taxon>Stenosarchaea group</taxon>
        <taxon>Candidatus Methanofastidiosia</taxon>
        <taxon>Candidatus Methanofastidiosales</taxon>
        <taxon>Candidatus Methanofastidiosaceae</taxon>
        <taxon>Candidatus Methanofastidiosum</taxon>
    </lineage>
</organism>
<dbReference type="GO" id="GO:0009264">
    <property type="term" value="P:deoxyribonucleotide catabolic process"/>
    <property type="evidence" value="ECO:0007669"/>
    <property type="project" value="InterPro"/>
</dbReference>
<dbReference type="Pfam" id="PF06941">
    <property type="entry name" value="NT5C"/>
    <property type="match status" value="1"/>
</dbReference>
<dbReference type="EMBL" id="LNGC01000163">
    <property type="protein sequence ID" value="KYC47025.1"/>
    <property type="molecule type" value="Genomic_DNA"/>
</dbReference>
<comment type="caution">
    <text evidence="2">The sequence shown here is derived from an EMBL/GenBank/DDBJ whole genome shotgun (WGS) entry which is preliminary data.</text>
</comment>
<name>A0A150IQC0_9EURY</name>
<dbReference type="AlphaFoldDB" id="A0A150IQC0"/>
<dbReference type="SUPFAM" id="SSF56784">
    <property type="entry name" value="HAD-like"/>
    <property type="match status" value="1"/>
</dbReference>
<dbReference type="InterPro" id="IPR010708">
    <property type="entry name" value="5'(3')-deoxyribonucleotidase"/>
</dbReference>
<gene>
    <name evidence="2" type="ORF">AMQ22_02022</name>
</gene>
<dbReference type="Proteomes" id="UP000075398">
    <property type="component" value="Unassembled WGS sequence"/>
</dbReference>
<feature type="active site" description="Proton donor" evidence="1">
    <location>
        <position position="12"/>
    </location>
</feature>
<protein>
    <submittedName>
        <fullName evidence="2">5' nucleotidase, deoxy (Pyrimidine), cytosolic type C protein (NT5C)</fullName>
    </submittedName>
</protein>
<dbReference type="Gene3D" id="3.40.50.1000">
    <property type="entry name" value="HAD superfamily/HAD-like"/>
    <property type="match status" value="1"/>
</dbReference>
<dbReference type="GO" id="GO:0008253">
    <property type="term" value="F:5'-nucleotidase activity"/>
    <property type="evidence" value="ECO:0007669"/>
    <property type="project" value="InterPro"/>
</dbReference>
<proteinExistence type="predicted"/>
<evidence type="ECO:0000313" key="2">
    <source>
        <dbReference type="EMBL" id="KYC47025.1"/>
    </source>
</evidence>
<accession>A0A150IQC0</accession>
<feature type="active site" description="Nucleophile" evidence="1">
    <location>
        <position position="10"/>
    </location>
</feature>
<evidence type="ECO:0000256" key="1">
    <source>
        <dbReference type="PIRSR" id="PIRSR610708-1"/>
    </source>
</evidence>
<reference evidence="2 3" key="1">
    <citation type="journal article" date="2016" name="ISME J.">
        <title>Chasing the elusive Euryarchaeota class WSA2: genomes reveal a uniquely fastidious methyl-reducing methanogen.</title>
        <authorList>
            <person name="Nobu M.K."/>
            <person name="Narihiro T."/>
            <person name="Kuroda K."/>
            <person name="Mei R."/>
            <person name="Liu W.T."/>
        </authorList>
    </citation>
    <scope>NUCLEOTIDE SEQUENCE [LARGE SCALE GENOMIC DNA]</scope>
    <source>
        <strain evidence="2">U1lsi0528_Bin055</strain>
    </source>
</reference>
<evidence type="ECO:0000313" key="3">
    <source>
        <dbReference type="Proteomes" id="UP000075398"/>
    </source>
</evidence>